<dbReference type="RefSeq" id="WP_065848857.1">
    <property type="nucleotide sequence ID" value="NZ_JBHSKI010000021.1"/>
</dbReference>
<dbReference type="SUPFAM" id="SSF53474">
    <property type="entry name" value="alpha/beta-Hydrolases"/>
    <property type="match status" value="1"/>
</dbReference>
<organism evidence="3 4">
    <name type="scientific">Streptomyces mutomycini</name>
    <dbReference type="NCBI Taxonomy" id="284036"/>
    <lineage>
        <taxon>Bacteria</taxon>
        <taxon>Bacillati</taxon>
        <taxon>Actinomycetota</taxon>
        <taxon>Actinomycetes</taxon>
        <taxon>Kitasatosporales</taxon>
        <taxon>Streptomycetaceae</taxon>
        <taxon>Streptomyces</taxon>
    </lineage>
</organism>
<dbReference type="Pfam" id="PF08386">
    <property type="entry name" value="Abhydrolase_4"/>
    <property type="match status" value="1"/>
</dbReference>
<dbReference type="InterPro" id="IPR013595">
    <property type="entry name" value="Pept_S33_TAP-like_C"/>
</dbReference>
<dbReference type="InterPro" id="IPR029058">
    <property type="entry name" value="AB_hydrolase_fold"/>
</dbReference>
<proteinExistence type="predicted"/>
<protein>
    <submittedName>
        <fullName evidence="3">Alpha/beta fold hydrolase</fullName>
    </submittedName>
</protein>
<keyword evidence="3" id="KW-0378">Hydrolase</keyword>
<name>A0ABW0BC81_9ACTN</name>
<sequence>MDGRREYHDAATLLAAEDGFDLRSRLREIKAPTLLLQGEEDIVYPLDLARQTVKGIPDARLVVYQERSHSATSSVDSKKASPRASTRPTVRPRASRSPDAKPRRRTRDAPPGWVGC</sequence>
<evidence type="ECO:0000256" key="1">
    <source>
        <dbReference type="SAM" id="MobiDB-lite"/>
    </source>
</evidence>
<dbReference type="Proteomes" id="UP001596208">
    <property type="component" value="Unassembled WGS sequence"/>
</dbReference>
<dbReference type="Gene3D" id="3.40.50.1820">
    <property type="entry name" value="alpha/beta hydrolase"/>
    <property type="match status" value="1"/>
</dbReference>
<keyword evidence="4" id="KW-1185">Reference proteome</keyword>
<evidence type="ECO:0000313" key="4">
    <source>
        <dbReference type="Proteomes" id="UP001596208"/>
    </source>
</evidence>
<dbReference type="GO" id="GO:0016787">
    <property type="term" value="F:hydrolase activity"/>
    <property type="evidence" value="ECO:0007669"/>
    <property type="project" value="UniProtKB-KW"/>
</dbReference>
<feature type="domain" description="Peptidase S33 tripeptidyl aminopeptidase-like C-terminal" evidence="2">
    <location>
        <begin position="30"/>
        <end position="73"/>
    </location>
</feature>
<gene>
    <name evidence="3" type="ORF">ACFPRK_30560</name>
</gene>
<comment type="caution">
    <text evidence="3">The sequence shown here is derived from an EMBL/GenBank/DDBJ whole genome shotgun (WGS) entry which is preliminary data.</text>
</comment>
<dbReference type="EMBL" id="JBHSKI010000021">
    <property type="protein sequence ID" value="MFC5174900.1"/>
    <property type="molecule type" value="Genomic_DNA"/>
</dbReference>
<feature type="region of interest" description="Disordered" evidence="1">
    <location>
        <begin position="66"/>
        <end position="116"/>
    </location>
</feature>
<evidence type="ECO:0000259" key="2">
    <source>
        <dbReference type="Pfam" id="PF08386"/>
    </source>
</evidence>
<evidence type="ECO:0000313" key="3">
    <source>
        <dbReference type="EMBL" id="MFC5174900.1"/>
    </source>
</evidence>
<reference evidence="4" key="1">
    <citation type="journal article" date="2019" name="Int. J. Syst. Evol. Microbiol.">
        <title>The Global Catalogue of Microorganisms (GCM) 10K type strain sequencing project: providing services to taxonomists for standard genome sequencing and annotation.</title>
        <authorList>
            <consortium name="The Broad Institute Genomics Platform"/>
            <consortium name="The Broad Institute Genome Sequencing Center for Infectious Disease"/>
            <person name="Wu L."/>
            <person name="Ma J."/>
        </authorList>
    </citation>
    <scope>NUCLEOTIDE SEQUENCE [LARGE SCALE GENOMIC DNA]</scope>
    <source>
        <strain evidence="4">CGMCC 4.1721</strain>
    </source>
</reference>
<accession>A0ABW0BC81</accession>